<evidence type="ECO:0000313" key="3">
    <source>
        <dbReference type="Proteomes" id="UP001268089"/>
    </source>
</evidence>
<keyword evidence="1" id="KW-0732">Signal</keyword>
<name>A0ABU1ZP60_9BURK</name>
<dbReference type="RefSeq" id="WP_310341274.1">
    <property type="nucleotide sequence ID" value="NZ_JAVDXO010000003.1"/>
</dbReference>
<gene>
    <name evidence="2" type="ORF">J2X15_001614</name>
</gene>
<sequence>MRLHLHVAVLFVVLSGPAAFAVSGAECVGDQRSFSELQADKRYTVEGPFTVAEVEAKHMIPIRETGKLVPFGNSRERWNTFKGTMLDGDQFFSLAFRVDRYQMDGLALVHTGCLVKFILVNADY</sequence>
<reference evidence="2 3" key="1">
    <citation type="submission" date="2023-07" db="EMBL/GenBank/DDBJ databases">
        <title>Sorghum-associated microbial communities from plants grown in Nebraska, USA.</title>
        <authorList>
            <person name="Schachtman D."/>
        </authorList>
    </citation>
    <scope>NUCLEOTIDE SEQUENCE [LARGE SCALE GENOMIC DNA]</scope>
    <source>
        <strain evidence="2 3">BE308</strain>
    </source>
</reference>
<dbReference type="Proteomes" id="UP001268089">
    <property type="component" value="Unassembled WGS sequence"/>
</dbReference>
<keyword evidence="3" id="KW-1185">Reference proteome</keyword>
<protein>
    <submittedName>
        <fullName evidence="2">Uncharacterized protein</fullName>
    </submittedName>
</protein>
<feature type="chain" id="PRO_5045920541" evidence="1">
    <location>
        <begin position="22"/>
        <end position="124"/>
    </location>
</feature>
<feature type="signal peptide" evidence="1">
    <location>
        <begin position="1"/>
        <end position="21"/>
    </location>
</feature>
<evidence type="ECO:0000256" key="1">
    <source>
        <dbReference type="SAM" id="SignalP"/>
    </source>
</evidence>
<accession>A0ABU1ZP60</accession>
<comment type="caution">
    <text evidence="2">The sequence shown here is derived from an EMBL/GenBank/DDBJ whole genome shotgun (WGS) entry which is preliminary data.</text>
</comment>
<evidence type="ECO:0000313" key="2">
    <source>
        <dbReference type="EMBL" id="MDR7306331.1"/>
    </source>
</evidence>
<proteinExistence type="predicted"/>
<dbReference type="EMBL" id="JAVDXO010000003">
    <property type="protein sequence ID" value="MDR7306331.1"/>
    <property type="molecule type" value="Genomic_DNA"/>
</dbReference>
<organism evidence="2 3">
    <name type="scientific">Rhodoferax saidenbachensis</name>
    <dbReference type="NCBI Taxonomy" id="1484693"/>
    <lineage>
        <taxon>Bacteria</taxon>
        <taxon>Pseudomonadati</taxon>
        <taxon>Pseudomonadota</taxon>
        <taxon>Betaproteobacteria</taxon>
        <taxon>Burkholderiales</taxon>
        <taxon>Comamonadaceae</taxon>
        <taxon>Rhodoferax</taxon>
    </lineage>
</organism>